<organism evidence="3 4">
    <name type="scientific">Aspergillus calidoustus</name>
    <dbReference type="NCBI Taxonomy" id="454130"/>
    <lineage>
        <taxon>Eukaryota</taxon>
        <taxon>Fungi</taxon>
        <taxon>Dikarya</taxon>
        <taxon>Ascomycota</taxon>
        <taxon>Pezizomycotina</taxon>
        <taxon>Eurotiomycetes</taxon>
        <taxon>Eurotiomycetidae</taxon>
        <taxon>Eurotiales</taxon>
        <taxon>Aspergillaceae</taxon>
        <taxon>Aspergillus</taxon>
        <taxon>Aspergillus subgen. Nidulantes</taxon>
    </lineage>
</organism>
<feature type="transmembrane region" description="Helical" evidence="2">
    <location>
        <begin position="76"/>
        <end position="99"/>
    </location>
</feature>
<keyword evidence="2" id="KW-0472">Membrane</keyword>
<evidence type="ECO:0000313" key="4">
    <source>
        <dbReference type="Proteomes" id="UP000054771"/>
    </source>
</evidence>
<name>A0A0U5G6D9_ASPCI</name>
<keyword evidence="2" id="KW-0812">Transmembrane</keyword>
<dbReference type="OMA" id="WCHALIR"/>
<evidence type="ECO:0000256" key="1">
    <source>
        <dbReference type="SAM" id="MobiDB-lite"/>
    </source>
</evidence>
<keyword evidence="2" id="KW-1133">Transmembrane helix</keyword>
<evidence type="ECO:0000313" key="3">
    <source>
        <dbReference type="EMBL" id="CEL06743.1"/>
    </source>
</evidence>
<evidence type="ECO:0000256" key="2">
    <source>
        <dbReference type="SAM" id="Phobius"/>
    </source>
</evidence>
<gene>
    <name evidence="3" type="ORF">ASPCAL09915</name>
</gene>
<sequence>MSSRDASQNPVLPSIRVFPYPDGAFSAPRCRLEDNEPRRYRPPENGAQIEQLEEPIRTRPRSCALMMKDSDIQSRFYRLAVSTVLLLANFAIYLSFVVIRVFRGAWIYIVLIAILLCLGVIWCHALIRFIMGIYHFPNNGATNRTLLPLDMAKAASYAQPNQPIHVIMAGDDSEERLSENHGDIGAQITVPPPAYGLWQSSVRLNPDLLFWQRVDNPSSVRSAAREVDGVAPKTEETLPPNYLSNEGVNNVGGAKP</sequence>
<reference evidence="4" key="1">
    <citation type="journal article" date="2016" name="Genome Announc.">
        <title>Draft genome sequences of fungus Aspergillus calidoustus.</title>
        <authorList>
            <person name="Horn F."/>
            <person name="Linde J."/>
            <person name="Mattern D.J."/>
            <person name="Walther G."/>
            <person name="Guthke R."/>
            <person name="Scherlach K."/>
            <person name="Martin K."/>
            <person name="Brakhage A.A."/>
            <person name="Petzke L."/>
            <person name="Valiante V."/>
        </authorList>
    </citation>
    <scope>NUCLEOTIDE SEQUENCE [LARGE SCALE GENOMIC DNA]</scope>
    <source>
        <strain evidence="4">SF006504</strain>
    </source>
</reference>
<dbReference type="OrthoDB" id="5417811at2759"/>
<accession>A0A0U5G6D9</accession>
<dbReference type="AlphaFoldDB" id="A0A0U5G6D9"/>
<feature type="region of interest" description="Disordered" evidence="1">
    <location>
        <begin position="222"/>
        <end position="256"/>
    </location>
</feature>
<feature type="compositionally biased region" description="Basic and acidic residues" evidence="1">
    <location>
        <begin position="223"/>
        <end position="236"/>
    </location>
</feature>
<keyword evidence="4" id="KW-1185">Reference proteome</keyword>
<proteinExistence type="predicted"/>
<dbReference type="EMBL" id="CDMC01000008">
    <property type="protein sequence ID" value="CEL06743.1"/>
    <property type="molecule type" value="Genomic_DNA"/>
</dbReference>
<protein>
    <submittedName>
        <fullName evidence="3">Uncharacterized protein</fullName>
    </submittedName>
</protein>
<dbReference type="Proteomes" id="UP000054771">
    <property type="component" value="Unassembled WGS sequence"/>
</dbReference>
<feature type="transmembrane region" description="Helical" evidence="2">
    <location>
        <begin position="105"/>
        <end position="127"/>
    </location>
</feature>